<gene>
    <name evidence="1" type="ORF">FA95DRAFT_1136282</name>
</gene>
<dbReference type="Proteomes" id="UP000814033">
    <property type="component" value="Unassembled WGS sequence"/>
</dbReference>
<proteinExistence type="predicted"/>
<evidence type="ECO:0000313" key="2">
    <source>
        <dbReference type="Proteomes" id="UP000814033"/>
    </source>
</evidence>
<protein>
    <submittedName>
        <fullName evidence="1">Uncharacterized protein</fullName>
    </submittedName>
</protein>
<sequence length="239" mass="25846">MHRRERSIGRQSDAALSWRTVLVCPGPKNERRAGRELGGRRRAAVVSESSSGLRQRPATAARGPDSSSFARMTSTCQSSQGKNNASCEGLIILLLRSYPGFHGAYGKGDEKAQSIQGALVAAVREEMLCVSFGTHLLLHCADCLQNHASSIPDHAYCHPESPTTYTSPGTSFRLATRKTGLRGRALVDCKPARVPNHPSTSMLIYRRIIRVLCMVGARSHSSSSPHLSPPVSAVCAQRQ</sequence>
<reference evidence="1" key="1">
    <citation type="submission" date="2021-02" db="EMBL/GenBank/DDBJ databases">
        <authorList>
            <consortium name="DOE Joint Genome Institute"/>
            <person name="Ahrendt S."/>
            <person name="Looney B.P."/>
            <person name="Miyauchi S."/>
            <person name="Morin E."/>
            <person name="Drula E."/>
            <person name="Courty P.E."/>
            <person name="Chicoki N."/>
            <person name="Fauchery L."/>
            <person name="Kohler A."/>
            <person name="Kuo A."/>
            <person name="Labutti K."/>
            <person name="Pangilinan J."/>
            <person name="Lipzen A."/>
            <person name="Riley R."/>
            <person name="Andreopoulos W."/>
            <person name="He G."/>
            <person name="Johnson J."/>
            <person name="Barry K.W."/>
            <person name="Grigoriev I.V."/>
            <person name="Nagy L."/>
            <person name="Hibbett D."/>
            <person name="Henrissat B."/>
            <person name="Matheny P.B."/>
            <person name="Labbe J."/>
            <person name="Martin F."/>
        </authorList>
    </citation>
    <scope>NUCLEOTIDE SEQUENCE</scope>
    <source>
        <strain evidence="1">FP105234-sp</strain>
    </source>
</reference>
<organism evidence="1 2">
    <name type="scientific">Auriscalpium vulgare</name>
    <dbReference type="NCBI Taxonomy" id="40419"/>
    <lineage>
        <taxon>Eukaryota</taxon>
        <taxon>Fungi</taxon>
        <taxon>Dikarya</taxon>
        <taxon>Basidiomycota</taxon>
        <taxon>Agaricomycotina</taxon>
        <taxon>Agaricomycetes</taxon>
        <taxon>Russulales</taxon>
        <taxon>Auriscalpiaceae</taxon>
        <taxon>Auriscalpium</taxon>
    </lineage>
</organism>
<keyword evidence="2" id="KW-1185">Reference proteome</keyword>
<reference evidence="1" key="2">
    <citation type="journal article" date="2022" name="New Phytol.">
        <title>Evolutionary transition to the ectomycorrhizal habit in the genomes of a hyperdiverse lineage of mushroom-forming fungi.</title>
        <authorList>
            <person name="Looney B."/>
            <person name="Miyauchi S."/>
            <person name="Morin E."/>
            <person name="Drula E."/>
            <person name="Courty P.E."/>
            <person name="Kohler A."/>
            <person name="Kuo A."/>
            <person name="LaButti K."/>
            <person name="Pangilinan J."/>
            <person name="Lipzen A."/>
            <person name="Riley R."/>
            <person name="Andreopoulos W."/>
            <person name="He G."/>
            <person name="Johnson J."/>
            <person name="Nolan M."/>
            <person name="Tritt A."/>
            <person name="Barry K.W."/>
            <person name="Grigoriev I.V."/>
            <person name="Nagy L.G."/>
            <person name="Hibbett D."/>
            <person name="Henrissat B."/>
            <person name="Matheny P.B."/>
            <person name="Labbe J."/>
            <person name="Martin F.M."/>
        </authorList>
    </citation>
    <scope>NUCLEOTIDE SEQUENCE</scope>
    <source>
        <strain evidence="1">FP105234-sp</strain>
    </source>
</reference>
<evidence type="ECO:0000313" key="1">
    <source>
        <dbReference type="EMBL" id="KAI0038853.1"/>
    </source>
</evidence>
<comment type="caution">
    <text evidence="1">The sequence shown here is derived from an EMBL/GenBank/DDBJ whole genome shotgun (WGS) entry which is preliminary data.</text>
</comment>
<accession>A0ACB8R4D7</accession>
<name>A0ACB8R4D7_9AGAM</name>
<dbReference type="EMBL" id="MU276398">
    <property type="protein sequence ID" value="KAI0038853.1"/>
    <property type="molecule type" value="Genomic_DNA"/>
</dbReference>